<name>A0A8X6K717_TRICU</name>
<protein>
    <submittedName>
        <fullName evidence="2">Uncharacterized protein</fullName>
    </submittedName>
</protein>
<accession>A0A8X6K717</accession>
<dbReference type="EMBL" id="BMAO01000037">
    <property type="protein sequence ID" value="GFQ63916.1"/>
    <property type="molecule type" value="Genomic_DNA"/>
</dbReference>
<proteinExistence type="predicted"/>
<feature type="compositionally biased region" description="Basic and acidic residues" evidence="1">
    <location>
        <begin position="15"/>
        <end position="31"/>
    </location>
</feature>
<keyword evidence="3" id="KW-1185">Reference proteome</keyword>
<sequence>MSENSNMSTCLSDTGNKDLNGDEKAMNRDEDVMSAPNEDISNHEDEEVREEECPHDEAKLYKATNIFDERSFYMCLEMLCTFEPKYLIEELGGFIEFIQSHPELQLDIISKLVFLYIHFCYDDERVELNWVRKI</sequence>
<reference evidence="2" key="1">
    <citation type="submission" date="2020-07" db="EMBL/GenBank/DDBJ databases">
        <title>Multicomponent nature underlies the extraordinary mechanical properties of spider dragline silk.</title>
        <authorList>
            <person name="Kono N."/>
            <person name="Nakamura H."/>
            <person name="Mori M."/>
            <person name="Yoshida Y."/>
            <person name="Ohtoshi R."/>
            <person name="Malay A.D."/>
            <person name="Moran D.A.P."/>
            <person name="Tomita M."/>
            <person name="Numata K."/>
            <person name="Arakawa K."/>
        </authorList>
    </citation>
    <scope>NUCLEOTIDE SEQUENCE</scope>
</reference>
<feature type="region of interest" description="Disordered" evidence="1">
    <location>
        <begin position="1"/>
        <end position="54"/>
    </location>
</feature>
<gene>
    <name evidence="2" type="ORF">TNCT_385201</name>
</gene>
<dbReference type="Proteomes" id="UP000887116">
    <property type="component" value="Unassembled WGS sequence"/>
</dbReference>
<comment type="caution">
    <text evidence="2">The sequence shown here is derived from an EMBL/GenBank/DDBJ whole genome shotgun (WGS) entry which is preliminary data.</text>
</comment>
<evidence type="ECO:0000256" key="1">
    <source>
        <dbReference type="SAM" id="MobiDB-lite"/>
    </source>
</evidence>
<dbReference type="AlphaFoldDB" id="A0A8X6K717"/>
<feature type="compositionally biased region" description="Polar residues" evidence="1">
    <location>
        <begin position="1"/>
        <end position="14"/>
    </location>
</feature>
<evidence type="ECO:0000313" key="2">
    <source>
        <dbReference type="EMBL" id="GFQ63916.1"/>
    </source>
</evidence>
<organism evidence="2 3">
    <name type="scientific">Trichonephila clavata</name>
    <name type="common">Joro spider</name>
    <name type="synonym">Nephila clavata</name>
    <dbReference type="NCBI Taxonomy" id="2740835"/>
    <lineage>
        <taxon>Eukaryota</taxon>
        <taxon>Metazoa</taxon>
        <taxon>Ecdysozoa</taxon>
        <taxon>Arthropoda</taxon>
        <taxon>Chelicerata</taxon>
        <taxon>Arachnida</taxon>
        <taxon>Araneae</taxon>
        <taxon>Araneomorphae</taxon>
        <taxon>Entelegynae</taxon>
        <taxon>Araneoidea</taxon>
        <taxon>Nephilidae</taxon>
        <taxon>Trichonephila</taxon>
    </lineage>
</organism>
<evidence type="ECO:0000313" key="3">
    <source>
        <dbReference type="Proteomes" id="UP000887116"/>
    </source>
</evidence>